<dbReference type="Pfam" id="PF13360">
    <property type="entry name" value="PQQ_2"/>
    <property type="match status" value="1"/>
</dbReference>
<dbReference type="Gene3D" id="2.130.10.10">
    <property type="entry name" value="YVTN repeat-like/Quinoprotein amine dehydrogenase"/>
    <property type="match status" value="2"/>
</dbReference>
<proteinExistence type="predicted"/>
<name>A0A2S8F4K6_9BACT</name>
<evidence type="ECO:0000313" key="3">
    <source>
        <dbReference type="Proteomes" id="UP000239388"/>
    </source>
</evidence>
<gene>
    <name evidence="2" type="ORF">C5Y98_27770</name>
</gene>
<feature type="domain" description="Pyrrolo-quinoline quinone repeat" evidence="1">
    <location>
        <begin position="110"/>
        <end position="234"/>
    </location>
</feature>
<sequence length="467" mass="50361">MRLGCPCHDENSGNLFRSGKLQRRDPFQETRPGSHTMRIVCGLLAILVLLPGCRQEPVEEIHAPVANEADVPYPIEIPPGSWPWWRGAERNNVVTEEVVDFQWSSQPNVAWSAKIQGLGHSSPIVVGDKVLVTTADEKQETKSLLCYETATGKPLWTRAIHQGGFMRTHQKNSQASATPASDGKHVFTAFMVKDSLYVTAVDLAGQIVWQKEAGPFHSQHGYGSSPVIYGSVVIVLADSAGPGFLAALRRDTGEIVWRVSRDNEPSYGTPFLTKIAGTPQILVGGTGHTISYNPDDGEEIWRAKGPAVTTANTPNAAGDIVISSGGYPQNGVLGVLADGKGDVTSSKIAWEARERIYVPSPLVANGKVFAVNDEGIGLCYDAVSGERLARKRIGGKFSASLTLYGEQMLTPDEQGTMHVFNANEEFGEIASFRLEGDGFASPVFAGGKLFWRTSTHLYCLAPGTPSP</sequence>
<reference evidence="2 3" key="1">
    <citation type="submission" date="2018-02" db="EMBL/GenBank/DDBJ databases">
        <title>Comparative genomes isolates from brazilian mangrove.</title>
        <authorList>
            <person name="Araujo J.E."/>
            <person name="Taketani R.G."/>
            <person name="Silva M.C.P."/>
            <person name="Loureco M.V."/>
            <person name="Andreote F.D."/>
        </authorList>
    </citation>
    <scope>NUCLEOTIDE SEQUENCE [LARGE SCALE GENOMIC DNA]</scope>
    <source>
        <strain evidence="2 3">NAP PRIS-MGV</strain>
    </source>
</reference>
<accession>A0A2S8F4K6</accession>
<dbReference type="InterPro" id="IPR002372">
    <property type="entry name" value="PQQ_rpt_dom"/>
</dbReference>
<evidence type="ECO:0000313" key="2">
    <source>
        <dbReference type="EMBL" id="PQO27057.1"/>
    </source>
</evidence>
<comment type="caution">
    <text evidence="2">The sequence shown here is derived from an EMBL/GenBank/DDBJ whole genome shotgun (WGS) entry which is preliminary data.</text>
</comment>
<dbReference type="PANTHER" id="PTHR34512:SF30">
    <property type="entry name" value="OUTER MEMBRANE PROTEIN ASSEMBLY FACTOR BAMB"/>
    <property type="match status" value="1"/>
</dbReference>
<organism evidence="2 3">
    <name type="scientific">Blastopirellula marina</name>
    <dbReference type="NCBI Taxonomy" id="124"/>
    <lineage>
        <taxon>Bacteria</taxon>
        <taxon>Pseudomonadati</taxon>
        <taxon>Planctomycetota</taxon>
        <taxon>Planctomycetia</taxon>
        <taxon>Pirellulales</taxon>
        <taxon>Pirellulaceae</taxon>
        <taxon>Blastopirellula</taxon>
    </lineage>
</organism>
<dbReference type="EMBL" id="PUIB01000028">
    <property type="protein sequence ID" value="PQO27057.1"/>
    <property type="molecule type" value="Genomic_DNA"/>
</dbReference>
<dbReference type="Proteomes" id="UP000239388">
    <property type="component" value="Unassembled WGS sequence"/>
</dbReference>
<dbReference type="InterPro" id="IPR018391">
    <property type="entry name" value="PQQ_b-propeller_rpt"/>
</dbReference>
<protein>
    <recommendedName>
        <fullName evidence="1">Pyrrolo-quinoline quinone repeat domain-containing protein</fullName>
    </recommendedName>
</protein>
<dbReference type="PANTHER" id="PTHR34512">
    <property type="entry name" value="CELL SURFACE PROTEIN"/>
    <property type="match status" value="1"/>
</dbReference>
<dbReference type="InterPro" id="IPR011047">
    <property type="entry name" value="Quinoprotein_ADH-like_sf"/>
</dbReference>
<dbReference type="SMART" id="SM00564">
    <property type="entry name" value="PQQ"/>
    <property type="match status" value="3"/>
</dbReference>
<dbReference type="SUPFAM" id="SSF50998">
    <property type="entry name" value="Quinoprotein alcohol dehydrogenase-like"/>
    <property type="match status" value="1"/>
</dbReference>
<evidence type="ECO:0000259" key="1">
    <source>
        <dbReference type="Pfam" id="PF13360"/>
    </source>
</evidence>
<dbReference type="InterPro" id="IPR015943">
    <property type="entry name" value="WD40/YVTN_repeat-like_dom_sf"/>
</dbReference>
<dbReference type="AlphaFoldDB" id="A0A2S8F4K6"/>